<dbReference type="Proteomes" id="UP000596742">
    <property type="component" value="Unassembled WGS sequence"/>
</dbReference>
<dbReference type="EMBL" id="UYJE01009406">
    <property type="protein sequence ID" value="VDI73254.1"/>
    <property type="molecule type" value="Genomic_DNA"/>
</dbReference>
<keyword evidence="5" id="KW-1185">Reference proteome</keyword>
<dbReference type="PANTHER" id="PTHR33845:SF1">
    <property type="entry name" value="C2H2-TYPE DOMAIN-CONTAINING PROTEIN"/>
    <property type="match status" value="1"/>
</dbReference>
<evidence type="ECO:0000313" key="5">
    <source>
        <dbReference type="Proteomes" id="UP000596742"/>
    </source>
</evidence>
<organism evidence="4 5">
    <name type="scientific">Mytilus galloprovincialis</name>
    <name type="common">Mediterranean mussel</name>
    <dbReference type="NCBI Taxonomy" id="29158"/>
    <lineage>
        <taxon>Eukaryota</taxon>
        <taxon>Metazoa</taxon>
        <taxon>Spiralia</taxon>
        <taxon>Lophotrochozoa</taxon>
        <taxon>Mollusca</taxon>
        <taxon>Bivalvia</taxon>
        <taxon>Autobranchia</taxon>
        <taxon>Pteriomorphia</taxon>
        <taxon>Mytilida</taxon>
        <taxon>Mytiloidea</taxon>
        <taxon>Mytilidae</taxon>
        <taxon>Mytilinae</taxon>
        <taxon>Mytilus</taxon>
    </lineage>
</organism>
<feature type="compositionally biased region" description="Polar residues" evidence="2">
    <location>
        <begin position="1225"/>
        <end position="1234"/>
    </location>
</feature>
<dbReference type="OrthoDB" id="10066001at2759"/>
<reference evidence="4" key="1">
    <citation type="submission" date="2018-11" db="EMBL/GenBank/DDBJ databases">
        <authorList>
            <person name="Alioto T."/>
            <person name="Alioto T."/>
        </authorList>
    </citation>
    <scope>NUCLEOTIDE SEQUENCE</scope>
</reference>
<dbReference type="PANTHER" id="PTHR33845">
    <property type="entry name" value="C2H2-TYPE DOMAIN-CONTAINING PROTEIN"/>
    <property type="match status" value="1"/>
</dbReference>
<evidence type="ECO:0000259" key="3">
    <source>
        <dbReference type="PROSITE" id="PS50157"/>
    </source>
</evidence>
<dbReference type="GO" id="GO:0008270">
    <property type="term" value="F:zinc ion binding"/>
    <property type="evidence" value="ECO:0007669"/>
    <property type="project" value="UniProtKB-KW"/>
</dbReference>
<sequence length="2099" mass="238330">KTLHQSIRGGSQVSISSYLSDNPCNITLEDFTPKYQGWKSECVQALSLPALPNTAVCVLEDTCTAVKCCMDVGFLEKSFSAFVEIDTCNHYLKFGIERLTEHIDLFDYHWGTPEKKYLMNVVRVEYKIEDISADQEYEINLNMSLCFESQKSCFFTMTVFNGYRLPKVFCDWGTGFNIPDFSLTKLLKEQKESLSDQLPTSVRHILLERLGLNDFLLDSPCNVTSDSFVNGKCLTGTNNTEKRKMYIGCRQWNNHPWYKVFDLKTEKMFMVDLSFHICMEEKDLDNCIVNLPILTNAKLAKPLCNWNMGYLQSDFSLATWLTENNITDTGTLDEVFVSQLLYKLGIDDYMKDPLCDRNQPPYQPANNNGWNLDKCNSSVDLPMSLPAGISCYLSDTCTGIDCCIQVDKLGLSVNAYVVLDACHNTFTVGVENYKHTTTMLDIDYGEIQTFSLMGFVKVSYKIDEFYNERMFIVSLTISICYEANGPCALEMTILENNKLPIPFCDFSEGIPGFSLAAWLDNNKIDLGQQLQSYYVDMLMEELGIAGYLLNPQCRVAAYQSDTNGWNNGSCYADLSLPTLPSNMACRLPDYCTGLQCCLYIPLLDMSIEFHVLIDICNLKLSIGLENLVMNESLSDYNFNTEKTMSLGSMIRLSYSIEDLEAEEKLSFDLTINFCFESDGDCIYNYVIFEDYKISKQPCDWTGGFAVPNFKLNSWLTDHDLSPSVSQLSDLMASNLLEDLGIAEYLQEPSCNPVTNIAFSNVQNNGWNSACPSAVLPDLPDDVVCHLDSTCTSVTCCAPVGLINRNIHFFLTVDPCNQTFTIGIEKYQFEFSLYETDFNIQKQFHVGRVLEIDYKISDMAGERVYYLDLHIKVCFNDGGPCLIEAIIFSNTKLPKIQCSWHRGFINPDWSLLNWSNQTGVQLNGRLTADEISELMFDLGLLKVLYNDKCDYTDPESVFANAYHGWTSVTTEAEISNQSVEILYAVALENLLNNIFCESNAKADCNKVLPLISCNKSIESHCRRFHINFKDVNNEADLLKYRGGLFDIPTEQCTICPNHRYRLGLGWRSSQLCMLKYCSRGKETQKRKKPLLKGTIALCQSLYLWKQRHQLIQIGSGVCTFCRKEIVKELKDHETKDNKDYECQLNNETCIERDLETNMELHSQFYLADQLDYLMEESQSVEESERYEITNEMYVKNKQKVECSSPGYLAEFDKFVENESVKESETTEITEFSQTDFTDDESQGSVWRPDSQESVPENDLKRKALDYFLTVCGLDPVSQLQCNWEEASERTRRNHTNTATSIFQEVLNVIAPGQVSSLSNAVLQRLSSTQSDDNNMLEVLSAAYNQATDWGTQRQILSLFGGNYSLKAIKEFIPDLSKYKYTTARKHSSMIGTGQPVSKTSYSREGLTDEQISHFMDFIMSPSIMTDAPYGETHLKISSGEVFHVPKIILNSVRTRVIEQYESYCKDTHFDATASSRSYLRIMEAVEPNIRKCMKGLDNYAADGAKAFEDLKKVAELLGKLGKGALWQESIQKSLTLGKQYLKIEYKLHISKESETADHCCNFALSDQSKEYTASCQHEHNQVCKKCDDLTETLVKIEKSSDEVLYESADQEDDTIYMVEQSIKAVQEWKKHLLRSYNQDTARSEILHKLSKDEVLVERDWAMKFLPMRYRESQSKWFGKRGLNWHVSVGSYHTSDTDDLKMQTIIHVFDNASQDARTSNAVLRNTLQQFQQMNPSLKKAYIRSDNAGCFHGFLAGGKSICDRRAAHIKSAIRKYVNEGHDVCTAADFKKALQICSLRNVAVVVALPPESCNKKEIKSQINNITTLNNFAYQQTGIRVFRQYGIGEGKFLTNSSLKLQLLSCSNITVVEAFAGHLSSIPSRTARQGVIVQECRNEASNIAVDQSDVDIEEEIDDIGSNLFTCSEPNCLSTFSKYGNLVRHLDVGSHRIKPMVSSLIDKSKIQYASKIEQKLVVLPSCCHETTERENSCKLCEGWGLKQRRTVKKFTTTQISFLKEKFSKGERTGHKCDPEEVSLEMRSAKSSLGKRFFSKDEFLSATQIASYFSRLVLEKRKTACNSYDEEDMEAGIAAETLEELQVLARN</sequence>
<comment type="caution">
    <text evidence="4">The sequence shown here is derived from an EMBL/GenBank/DDBJ whole genome shotgun (WGS) entry which is preliminary data.</text>
</comment>
<dbReference type="InterPro" id="IPR013087">
    <property type="entry name" value="Znf_C2H2_type"/>
</dbReference>
<gene>
    <name evidence="4" type="ORF">MGAL_10B065402</name>
</gene>
<feature type="region of interest" description="Disordered" evidence="2">
    <location>
        <begin position="1221"/>
        <end position="1253"/>
    </location>
</feature>
<dbReference type="PROSITE" id="PS50157">
    <property type="entry name" value="ZINC_FINGER_C2H2_2"/>
    <property type="match status" value="1"/>
</dbReference>
<keyword evidence="1" id="KW-0479">Metal-binding</keyword>
<evidence type="ECO:0000313" key="4">
    <source>
        <dbReference type="EMBL" id="VDI73254.1"/>
    </source>
</evidence>
<accession>A0A8B6H3I5</accession>
<proteinExistence type="predicted"/>
<dbReference type="PROSITE" id="PS00028">
    <property type="entry name" value="ZINC_FINGER_C2H2_1"/>
    <property type="match status" value="1"/>
</dbReference>
<evidence type="ECO:0000256" key="2">
    <source>
        <dbReference type="SAM" id="MobiDB-lite"/>
    </source>
</evidence>
<name>A0A8B6H3I5_MYTGA</name>
<feature type="domain" description="C2H2-type" evidence="3">
    <location>
        <begin position="1918"/>
        <end position="1944"/>
    </location>
</feature>
<keyword evidence="1" id="KW-0863">Zinc-finger</keyword>
<evidence type="ECO:0000256" key="1">
    <source>
        <dbReference type="PROSITE-ProRule" id="PRU00042"/>
    </source>
</evidence>
<feature type="non-terminal residue" evidence="4">
    <location>
        <position position="1"/>
    </location>
</feature>
<protein>
    <recommendedName>
        <fullName evidence="3">C2H2-type domain-containing protein</fullName>
    </recommendedName>
</protein>
<keyword evidence="1" id="KW-0862">Zinc</keyword>